<dbReference type="Proteomes" id="UP000248889">
    <property type="component" value="Unassembled WGS sequence"/>
</dbReference>
<sequence length="185" mass="20485">MQGSHLGGYHRQVDPPPLPTTSWAVLGLLSFGRELTGYELKKWAEQTLAHFYWSPQSGEIYRELSRLEGAGYVAVDTLPGELGGRRRYRITPDGEDALRGWVARTPLPAAFRLWLGHLQDPDRLRDSLRAARAAADKLRAHAEADALTLSDSPELAHAVLALRLSARSHAAERDRLTAALTELDT</sequence>
<dbReference type="SUPFAM" id="SSF46785">
    <property type="entry name" value="Winged helix' DNA-binding domain"/>
    <property type="match status" value="1"/>
</dbReference>
<dbReference type="OrthoDB" id="3186544at2"/>
<dbReference type="InterPro" id="IPR036388">
    <property type="entry name" value="WH-like_DNA-bd_sf"/>
</dbReference>
<dbReference type="EMBL" id="QKYN01000028">
    <property type="protein sequence ID" value="RAG86321.1"/>
    <property type="molecule type" value="Genomic_DNA"/>
</dbReference>
<gene>
    <name evidence="2" type="ORF">DN069_06750</name>
</gene>
<evidence type="ECO:0000313" key="2">
    <source>
        <dbReference type="EMBL" id="RAG86321.1"/>
    </source>
</evidence>
<keyword evidence="3" id="KW-1185">Reference proteome</keyword>
<evidence type="ECO:0000313" key="3">
    <source>
        <dbReference type="Proteomes" id="UP000248889"/>
    </source>
</evidence>
<dbReference type="AlphaFoldDB" id="A0A2X0IST3"/>
<feature type="domain" description="Transcription regulator PadR N-terminal" evidence="1">
    <location>
        <begin position="25"/>
        <end position="99"/>
    </location>
</feature>
<dbReference type="Gene3D" id="1.10.10.10">
    <property type="entry name" value="Winged helix-like DNA-binding domain superfamily/Winged helix DNA-binding domain"/>
    <property type="match status" value="1"/>
</dbReference>
<name>A0A2X0IST3_9ACTN</name>
<dbReference type="InterPro" id="IPR005149">
    <property type="entry name" value="Tscrpt_reg_PadR_N"/>
</dbReference>
<dbReference type="Pfam" id="PF03551">
    <property type="entry name" value="PadR"/>
    <property type="match status" value="1"/>
</dbReference>
<dbReference type="InterPro" id="IPR036390">
    <property type="entry name" value="WH_DNA-bd_sf"/>
</dbReference>
<protein>
    <submittedName>
        <fullName evidence="2">PadR family transcriptional regulator</fullName>
    </submittedName>
</protein>
<proteinExistence type="predicted"/>
<organism evidence="2 3">
    <name type="scientific">Streptacidiphilus pinicola</name>
    <dbReference type="NCBI Taxonomy" id="2219663"/>
    <lineage>
        <taxon>Bacteria</taxon>
        <taxon>Bacillati</taxon>
        <taxon>Actinomycetota</taxon>
        <taxon>Actinomycetes</taxon>
        <taxon>Kitasatosporales</taxon>
        <taxon>Streptomycetaceae</taxon>
        <taxon>Streptacidiphilus</taxon>
    </lineage>
</organism>
<accession>A0A2X0IST3</accession>
<comment type="caution">
    <text evidence="2">The sequence shown here is derived from an EMBL/GenBank/DDBJ whole genome shotgun (WGS) entry which is preliminary data.</text>
</comment>
<dbReference type="PANTHER" id="PTHR43252">
    <property type="entry name" value="TRANSCRIPTIONAL REGULATOR YQJI"/>
    <property type="match status" value="1"/>
</dbReference>
<reference evidence="2 3" key="1">
    <citation type="submission" date="2018-06" db="EMBL/GenBank/DDBJ databases">
        <title>Streptacidiphilus pinicola sp. nov., isolated from pine grove soil.</title>
        <authorList>
            <person name="Roh S.G."/>
            <person name="Park S."/>
            <person name="Kim M.-K."/>
            <person name="Yun B.-R."/>
            <person name="Park J."/>
            <person name="Kim M.J."/>
            <person name="Kim Y.S."/>
            <person name="Kim S.B."/>
        </authorList>
    </citation>
    <scope>NUCLEOTIDE SEQUENCE [LARGE SCALE GENOMIC DNA]</scope>
    <source>
        <strain evidence="2 3">MMS16-CNU450</strain>
    </source>
</reference>
<dbReference type="PANTHER" id="PTHR43252:SF2">
    <property type="entry name" value="TRANSCRIPTION REGULATOR, PADR-LIKE FAMILY"/>
    <property type="match status" value="1"/>
</dbReference>
<evidence type="ECO:0000259" key="1">
    <source>
        <dbReference type="Pfam" id="PF03551"/>
    </source>
</evidence>